<comment type="caution">
    <text evidence="1">The sequence shown here is derived from an EMBL/GenBank/DDBJ whole genome shotgun (WGS) entry which is preliminary data.</text>
</comment>
<gene>
    <name evidence="1" type="ORF">GLW08_10935</name>
</gene>
<reference evidence="1" key="1">
    <citation type="submission" date="2019-11" db="EMBL/GenBank/DDBJ databases">
        <title>Genome sequences of 17 halophilic strains isolated from different environments.</title>
        <authorList>
            <person name="Furrow R.E."/>
        </authorList>
    </citation>
    <scope>NUCLEOTIDE SEQUENCE</scope>
    <source>
        <strain evidence="1">22510_22_Filter</strain>
    </source>
</reference>
<organism evidence="1 2">
    <name type="scientific">Pontibacillus yanchengensis</name>
    <dbReference type="NCBI Taxonomy" id="462910"/>
    <lineage>
        <taxon>Bacteria</taxon>
        <taxon>Bacillati</taxon>
        <taxon>Bacillota</taxon>
        <taxon>Bacilli</taxon>
        <taxon>Bacillales</taxon>
        <taxon>Bacillaceae</taxon>
        <taxon>Pontibacillus</taxon>
    </lineage>
</organism>
<keyword evidence="2" id="KW-1185">Reference proteome</keyword>
<accession>A0ACC7VGX4</accession>
<evidence type="ECO:0000313" key="1">
    <source>
        <dbReference type="EMBL" id="MYL53850.1"/>
    </source>
</evidence>
<evidence type="ECO:0000313" key="2">
    <source>
        <dbReference type="Proteomes" id="UP000466692"/>
    </source>
</evidence>
<dbReference type="EMBL" id="WMEU01000003">
    <property type="protein sequence ID" value="MYL53850.1"/>
    <property type="molecule type" value="Genomic_DNA"/>
</dbReference>
<sequence length="259" mass="28811">MKFIQFTVDHDSSVKKGIISSEGIKEISGNIFTSWDYTGDIFKENQIKVTSPLEPNQVIGIGANFVKEPEDLPAPPEMPVFFFKPTSSVIGPNEDIVIPEDLDSVKFESEIAVVIGKDAKNIQEDEVADYIFGYTIGNDVTAPQYFHSDGHWMLGKAFDTFTPLGPAIETDFDLAKTRIKAYHNEEKKQDSNVDVMIVSINKMISYLSRVLTLKAGDVILTGSPVGAEFLQEEDTIECEVEGVGRLRNQVVKERKKVSL</sequence>
<proteinExistence type="predicted"/>
<name>A0ACC7VGX4_9BACI</name>
<dbReference type="Proteomes" id="UP000466692">
    <property type="component" value="Unassembled WGS sequence"/>
</dbReference>
<protein>
    <submittedName>
        <fullName evidence="1">Ureidoglycolate lyase</fullName>
    </submittedName>
</protein>
<keyword evidence="1" id="KW-0456">Lyase</keyword>